<evidence type="ECO:0000313" key="4">
    <source>
        <dbReference type="Proteomes" id="UP001164286"/>
    </source>
</evidence>
<evidence type="ECO:0000259" key="2">
    <source>
        <dbReference type="Pfam" id="PF01425"/>
    </source>
</evidence>
<dbReference type="RefSeq" id="XP_052943156.1">
    <property type="nucleotide sequence ID" value="XM_053085930.1"/>
</dbReference>
<feature type="domain" description="Amidase" evidence="2">
    <location>
        <begin position="96"/>
        <end position="514"/>
    </location>
</feature>
<accession>A0AA38H6F7</accession>
<reference evidence="3" key="1">
    <citation type="journal article" date="2022" name="G3 (Bethesda)">
        <title>High quality genome of the basidiomycete yeast Dioszegia hungarica PDD-24b-2 isolated from cloud water.</title>
        <authorList>
            <person name="Jarrige D."/>
            <person name="Haridas S."/>
            <person name="Bleykasten-Grosshans C."/>
            <person name="Joly M."/>
            <person name="Nadalig T."/>
            <person name="Sancelme M."/>
            <person name="Vuilleumier S."/>
            <person name="Grigoriev I.V."/>
            <person name="Amato P."/>
            <person name="Bringel F."/>
        </authorList>
    </citation>
    <scope>NUCLEOTIDE SEQUENCE</scope>
    <source>
        <strain evidence="3">PDD-24b-2</strain>
    </source>
</reference>
<dbReference type="Proteomes" id="UP001164286">
    <property type="component" value="Unassembled WGS sequence"/>
</dbReference>
<dbReference type="EMBL" id="JAKWFO010000010">
    <property type="protein sequence ID" value="KAI9633379.1"/>
    <property type="molecule type" value="Genomic_DNA"/>
</dbReference>
<protein>
    <submittedName>
        <fullName evidence="3">Amidase signature domain-containing protein</fullName>
    </submittedName>
</protein>
<proteinExistence type="inferred from homology"/>
<evidence type="ECO:0000256" key="1">
    <source>
        <dbReference type="ARBA" id="ARBA00009199"/>
    </source>
</evidence>
<sequence>MSSTLAPATLSPNNPITPSSVPTTLAKLGLTCPEKDLEGYTSLLTGLWEVWNKVDQMEDYVPTVDEKRFPRTDIKGPEEVDNEFGAWAWKCRIEDKEQKGGLLTGKTICLKDNVAVKGVPCLLGTDIFTGWTPNTDATLVTRILEQGGIVTGKAVCENLSLWGVSCSAASGPMSNPHAEGFSAGGSSSGTAVLVARGLVDLGIGGDQGGSIRLPSALSGIVGLKPTTGLVPYTGIASLEPVIDSAGPMTKTVLDNALLLQAIAGADGIDDRQLAGCPFPDQVPDYPKLATAGVKGLKIGIMTEGFETSMADPRVSALVRKAAEEWKALGAEVGEVSVGMHKLAPEIWAVGGRLSATTSLLGQNCGRRQLCMNDLTEKMLPITQEKFDKMFASGANTLINGVWGWENLPPTLMGKATNLIRKLRDSYYSALDEYDLLVMPTVPFLAPKLLDDVKNASVTDLMINSAGVSLNTSAFNITGLPALSLPVGRLPHLLDESAILPVGVQIVGKFYDEPKIYAAAYAWEQAHDWTTYA</sequence>
<dbReference type="InterPro" id="IPR020556">
    <property type="entry name" value="Amidase_CS"/>
</dbReference>
<dbReference type="InterPro" id="IPR023631">
    <property type="entry name" value="Amidase_dom"/>
</dbReference>
<comment type="caution">
    <text evidence="3">The sequence shown here is derived from an EMBL/GenBank/DDBJ whole genome shotgun (WGS) entry which is preliminary data.</text>
</comment>
<dbReference type="PANTHER" id="PTHR11895">
    <property type="entry name" value="TRANSAMIDASE"/>
    <property type="match status" value="1"/>
</dbReference>
<dbReference type="SUPFAM" id="SSF75304">
    <property type="entry name" value="Amidase signature (AS) enzymes"/>
    <property type="match status" value="1"/>
</dbReference>
<dbReference type="PANTHER" id="PTHR11895:SF170">
    <property type="entry name" value="AMIDASE"/>
    <property type="match status" value="1"/>
</dbReference>
<dbReference type="AlphaFoldDB" id="A0AA38H6F7"/>
<dbReference type="PROSITE" id="PS00571">
    <property type="entry name" value="AMIDASES"/>
    <property type="match status" value="1"/>
</dbReference>
<dbReference type="Pfam" id="PF01425">
    <property type="entry name" value="Amidase"/>
    <property type="match status" value="1"/>
</dbReference>
<evidence type="ECO:0000313" key="3">
    <source>
        <dbReference type="EMBL" id="KAI9633379.1"/>
    </source>
</evidence>
<dbReference type="InterPro" id="IPR000120">
    <property type="entry name" value="Amidase"/>
</dbReference>
<gene>
    <name evidence="3" type="ORF">MKK02DRAFT_18349</name>
</gene>
<organism evidence="3 4">
    <name type="scientific">Dioszegia hungarica</name>
    <dbReference type="NCBI Taxonomy" id="4972"/>
    <lineage>
        <taxon>Eukaryota</taxon>
        <taxon>Fungi</taxon>
        <taxon>Dikarya</taxon>
        <taxon>Basidiomycota</taxon>
        <taxon>Agaricomycotina</taxon>
        <taxon>Tremellomycetes</taxon>
        <taxon>Tremellales</taxon>
        <taxon>Bulleribasidiaceae</taxon>
        <taxon>Dioszegia</taxon>
    </lineage>
</organism>
<dbReference type="InterPro" id="IPR036928">
    <property type="entry name" value="AS_sf"/>
</dbReference>
<dbReference type="GO" id="GO:0003824">
    <property type="term" value="F:catalytic activity"/>
    <property type="evidence" value="ECO:0007669"/>
    <property type="project" value="InterPro"/>
</dbReference>
<keyword evidence="4" id="KW-1185">Reference proteome</keyword>
<dbReference type="Gene3D" id="3.90.1300.10">
    <property type="entry name" value="Amidase signature (AS) domain"/>
    <property type="match status" value="1"/>
</dbReference>
<comment type="similarity">
    <text evidence="1">Belongs to the amidase family.</text>
</comment>
<dbReference type="GeneID" id="77725131"/>
<name>A0AA38H6F7_9TREE</name>